<dbReference type="InterPro" id="IPR006118">
    <property type="entry name" value="Recombinase_CS"/>
</dbReference>
<gene>
    <name evidence="7" type="ORF">C5O69_01820</name>
</gene>
<evidence type="ECO:0000259" key="6">
    <source>
        <dbReference type="PROSITE" id="PS51736"/>
    </source>
</evidence>
<evidence type="ECO:0000256" key="3">
    <source>
        <dbReference type="ARBA" id="ARBA00023172"/>
    </source>
</evidence>
<dbReference type="SUPFAM" id="SSF53041">
    <property type="entry name" value="Resolvase-like"/>
    <property type="match status" value="1"/>
</dbReference>
<evidence type="ECO:0000256" key="5">
    <source>
        <dbReference type="PROSITE-ProRule" id="PRU10137"/>
    </source>
</evidence>
<dbReference type="PROSITE" id="PS00397">
    <property type="entry name" value="RECOMBINASES_1"/>
    <property type="match status" value="1"/>
</dbReference>
<feature type="domain" description="Resolvase/invertase-type recombinase catalytic" evidence="6">
    <location>
        <begin position="1"/>
        <end position="146"/>
    </location>
</feature>
<dbReference type="Pfam" id="PF00239">
    <property type="entry name" value="Resolvase"/>
    <property type="match status" value="1"/>
</dbReference>
<dbReference type="AlphaFoldDB" id="A0A3A4N870"/>
<evidence type="ECO:0000313" key="7">
    <source>
        <dbReference type="EMBL" id="RJP15592.1"/>
    </source>
</evidence>
<feature type="active site" description="O-(5'-phospho-DNA)-serine intermediate" evidence="4 5">
    <location>
        <position position="9"/>
    </location>
</feature>
<dbReference type="RefSeq" id="WP_119946621.1">
    <property type="nucleotide sequence ID" value="NZ_PTTJ01000050.1"/>
</dbReference>
<protein>
    <submittedName>
        <fullName evidence="7">Resolvase</fullName>
    </submittedName>
</protein>
<dbReference type="Gene3D" id="3.40.50.1390">
    <property type="entry name" value="Resolvase, N-terminal catalytic domain"/>
    <property type="match status" value="1"/>
</dbReference>
<dbReference type="Proteomes" id="UP000265600">
    <property type="component" value="Unassembled WGS sequence"/>
</dbReference>
<dbReference type="InterPro" id="IPR036162">
    <property type="entry name" value="Resolvase-like_N_sf"/>
</dbReference>
<comment type="caution">
    <text evidence="7">The sequence shown here is derived from an EMBL/GenBank/DDBJ whole genome shotgun (WGS) entry which is preliminary data.</text>
</comment>
<sequence>MRYGYVRVSTREQNIDRQFSALVENKLSKENIFIDYVSGKDFDRMEYQKLLTTLKENDELVIKSIDRLGRNYDEILEQWQSITKKKKVNITVLDFPLLNTKNSNDNITGKLISDIVLQVLSYVAQFEREQIKQRQMEGIREAQKKGKKFGRPKLVVPNNFPDVIAQYKKKEITLREGADILGVSKSTFHNWIKNSYFLSKNLGFFDRKYTLF</sequence>
<evidence type="ECO:0000256" key="1">
    <source>
        <dbReference type="ARBA" id="ARBA00022908"/>
    </source>
</evidence>
<keyword evidence="1" id="KW-0229">DNA integration</keyword>
<dbReference type="PROSITE" id="PS51736">
    <property type="entry name" value="RECOMBINASES_3"/>
    <property type="match status" value="1"/>
</dbReference>
<evidence type="ECO:0000256" key="2">
    <source>
        <dbReference type="ARBA" id="ARBA00023125"/>
    </source>
</evidence>
<organism evidence="7 8">
    <name type="scientific">Streptococcus pseudopneumoniae</name>
    <dbReference type="NCBI Taxonomy" id="257758"/>
    <lineage>
        <taxon>Bacteria</taxon>
        <taxon>Bacillati</taxon>
        <taxon>Bacillota</taxon>
        <taxon>Bacilli</taxon>
        <taxon>Lactobacillales</taxon>
        <taxon>Streptococcaceae</taxon>
        <taxon>Streptococcus</taxon>
    </lineage>
</organism>
<keyword evidence="2" id="KW-0238">DNA-binding</keyword>
<dbReference type="GO" id="GO:0003677">
    <property type="term" value="F:DNA binding"/>
    <property type="evidence" value="ECO:0007669"/>
    <property type="project" value="UniProtKB-KW"/>
</dbReference>
<dbReference type="PANTHER" id="PTHR30461">
    <property type="entry name" value="DNA-INVERTASE FROM LAMBDOID PROPHAGE"/>
    <property type="match status" value="1"/>
</dbReference>
<dbReference type="SMART" id="SM00857">
    <property type="entry name" value="Resolvase"/>
    <property type="match status" value="1"/>
</dbReference>
<proteinExistence type="predicted"/>
<dbReference type="InterPro" id="IPR006119">
    <property type="entry name" value="Resolv_N"/>
</dbReference>
<dbReference type="GO" id="GO:0000150">
    <property type="term" value="F:DNA strand exchange activity"/>
    <property type="evidence" value="ECO:0007669"/>
    <property type="project" value="InterPro"/>
</dbReference>
<evidence type="ECO:0000313" key="8">
    <source>
        <dbReference type="Proteomes" id="UP000265600"/>
    </source>
</evidence>
<keyword evidence="3" id="KW-0233">DNA recombination</keyword>
<evidence type="ECO:0000256" key="4">
    <source>
        <dbReference type="PIRSR" id="PIRSR606118-50"/>
    </source>
</evidence>
<dbReference type="EMBL" id="PTTJ01000050">
    <property type="protein sequence ID" value="RJP15592.1"/>
    <property type="molecule type" value="Genomic_DNA"/>
</dbReference>
<dbReference type="PANTHER" id="PTHR30461:SF2">
    <property type="entry name" value="SERINE RECOMBINASE PINE-RELATED"/>
    <property type="match status" value="1"/>
</dbReference>
<accession>A0A3A4N870</accession>
<reference evidence="8" key="1">
    <citation type="submission" date="2018-02" db="EMBL/GenBank/DDBJ databases">
        <authorList>
            <person name="Handem S."/>
        </authorList>
    </citation>
    <scope>NUCLEOTIDE SEQUENCE [LARGE SCALE GENOMIC DNA]</scope>
    <source>
        <strain evidence="8">Spain3473</strain>
    </source>
</reference>
<dbReference type="GO" id="GO:0015074">
    <property type="term" value="P:DNA integration"/>
    <property type="evidence" value="ECO:0007669"/>
    <property type="project" value="UniProtKB-KW"/>
</dbReference>
<dbReference type="CDD" id="cd03768">
    <property type="entry name" value="SR_ResInv"/>
    <property type="match status" value="1"/>
</dbReference>
<name>A0A3A4N870_9STRE</name>
<dbReference type="InterPro" id="IPR050639">
    <property type="entry name" value="SSR_resolvase"/>
</dbReference>